<evidence type="ECO:0000256" key="2">
    <source>
        <dbReference type="ARBA" id="ARBA00022679"/>
    </source>
</evidence>
<comment type="caution">
    <text evidence="9">Lacks conserved residue(s) required for the propagation of feature annotation.</text>
</comment>
<dbReference type="GO" id="GO:0009229">
    <property type="term" value="P:thiamine diphosphate biosynthetic process"/>
    <property type="evidence" value="ECO:0007669"/>
    <property type="project" value="UniProtKB-UniRule"/>
</dbReference>
<dbReference type="InterPro" id="IPR022998">
    <property type="entry name" value="ThiamineP_synth_TenI"/>
</dbReference>
<dbReference type="EMBL" id="LS992154">
    <property type="protein sequence ID" value="SYX08694.1"/>
    <property type="molecule type" value="Genomic_DNA"/>
</dbReference>
<sequence length="212" mass="22842">MEEDFFKLILVTNRQNTPVEEYLDFIAVCVQSGVTSVQLREKKLSHREILSFGEALKSILDPLEIPLIISDSVSVCLDLDASGVHLGQTDGDVIEARELLGPDKIIGWNVNTLDQLLNANTLPIDYLCLSAMFATQNKPDATNLWGFSGLEQAASLCEHPIVAIGGIDESNAAEVVEAGAAGIAAIGVFHSAQNPGLVTKTLREIVDRGLRC</sequence>
<dbReference type="UniPathway" id="UPA00060">
    <property type="reaction ID" value="UER00141"/>
</dbReference>
<dbReference type="OrthoDB" id="9812206at2"/>
<comment type="similarity">
    <text evidence="9 10">Belongs to the thiamine-phosphate synthase family.</text>
</comment>
<feature type="binding site" evidence="9">
    <location>
        <position position="90"/>
    </location>
    <ligand>
        <name>Mg(2+)</name>
        <dbReference type="ChEBI" id="CHEBI:18420"/>
    </ligand>
</feature>
<feature type="binding site" evidence="9">
    <location>
        <position position="166"/>
    </location>
    <ligand>
        <name>2-[(2R,5Z)-2-carboxy-4-methylthiazol-5(2H)-ylidene]ethyl phosphate</name>
        <dbReference type="ChEBI" id="CHEBI:62899"/>
    </ligand>
</feature>
<protein>
    <recommendedName>
        <fullName evidence="9">Thiamine-phosphate synthase</fullName>
        <shortName evidence="9">TP synthase</shortName>
        <shortName evidence="9">TPS</shortName>
        <ecNumber evidence="9">2.5.1.3</ecNumber>
    </recommendedName>
    <alternativeName>
        <fullName evidence="9">Thiamine-phosphate pyrophosphorylase</fullName>
        <shortName evidence="9">TMP pyrophosphorylase</shortName>
        <shortName evidence="9">TMP-PPase</shortName>
    </alternativeName>
</protein>
<dbReference type="PANTHER" id="PTHR20857:SF23">
    <property type="entry name" value="THIAMINE BIOSYNTHETIC BIFUNCTIONAL ENZYME"/>
    <property type="match status" value="1"/>
</dbReference>
<name>A0A3B0QFB9_9CHLA</name>
<dbReference type="GO" id="GO:0004789">
    <property type="term" value="F:thiamine-phosphate diphosphorylase activity"/>
    <property type="evidence" value="ECO:0007669"/>
    <property type="project" value="UniProtKB-UniRule"/>
</dbReference>
<dbReference type="InterPro" id="IPR034291">
    <property type="entry name" value="TMP_synthase"/>
</dbReference>
<dbReference type="AlphaFoldDB" id="A0A3B0QFB9"/>
<evidence type="ECO:0000256" key="6">
    <source>
        <dbReference type="ARBA" id="ARBA00047334"/>
    </source>
</evidence>
<reference evidence="14" key="1">
    <citation type="submission" date="2017-11" db="EMBL/GenBank/DDBJ databases">
        <authorList>
            <person name="Seth-Smith MB H."/>
        </authorList>
    </citation>
    <scope>NUCLEOTIDE SEQUENCE [LARGE SCALE GENOMIC DNA]</scope>
</reference>
<keyword evidence="5 9" id="KW-0784">Thiamine biosynthesis</keyword>
<feature type="binding site" evidence="9">
    <location>
        <position position="138"/>
    </location>
    <ligand>
        <name>4-amino-2-methyl-5-(diphosphooxymethyl)pyrimidine</name>
        <dbReference type="ChEBI" id="CHEBI:57841"/>
    </ligand>
</feature>
<dbReference type="EC" id="2.5.1.3" evidence="9"/>
<evidence type="ECO:0000256" key="4">
    <source>
        <dbReference type="ARBA" id="ARBA00022842"/>
    </source>
</evidence>
<feature type="binding site" evidence="9">
    <location>
        <position position="71"/>
    </location>
    <ligand>
        <name>Mg(2+)</name>
        <dbReference type="ChEBI" id="CHEBI:18420"/>
    </ligand>
</feature>
<evidence type="ECO:0000313" key="13">
    <source>
        <dbReference type="EMBL" id="SYX08694.1"/>
    </source>
</evidence>
<evidence type="ECO:0000256" key="11">
    <source>
        <dbReference type="RuleBase" id="RU004253"/>
    </source>
</evidence>
<dbReference type="KEGG" id="chla:C834K_0218"/>
<comment type="catalytic activity">
    <reaction evidence="8 9 10">
        <text>2-[(2R,5Z)-2-carboxy-4-methylthiazol-5(2H)-ylidene]ethyl phosphate + 4-amino-2-methyl-5-(diphosphooxymethyl)pyrimidine + 2 H(+) = thiamine phosphate + CO2 + diphosphate</text>
        <dbReference type="Rhea" id="RHEA:47844"/>
        <dbReference type="ChEBI" id="CHEBI:15378"/>
        <dbReference type="ChEBI" id="CHEBI:16526"/>
        <dbReference type="ChEBI" id="CHEBI:33019"/>
        <dbReference type="ChEBI" id="CHEBI:37575"/>
        <dbReference type="ChEBI" id="CHEBI:57841"/>
        <dbReference type="ChEBI" id="CHEBI:62899"/>
        <dbReference type="EC" id="2.5.1.3"/>
    </reaction>
</comment>
<accession>A0A3B0QFB9</accession>
<comment type="catalytic activity">
    <reaction evidence="7 9 10">
        <text>2-(2-carboxy-4-methylthiazol-5-yl)ethyl phosphate + 4-amino-2-methyl-5-(diphosphooxymethyl)pyrimidine + 2 H(+) = thiamine phosphate + CO2 + diphosphate</text>
        <dbReference type="Rhea" id="RHEA:47848"/>
        <dbReference type="ChEBI" id="CHEBI:15378"/>
        <dbReference type="ChEBI" id="CHEBI:16526"/>
        <dbReference type="ChEBI" id="CHEBI:33019"/>
        <dbReference type="ChEBI" id="CHEBI:37575"/>
        <dbReference type="ChEBI" id="CHEBI:57841"/>
        <dbReference type="ChEBI" id="CHEBI:62890"/>
        <dbReference type="EC" id="2.5.1.3"/>
    </reaction>
</comment>
<evidence type="ECO:0000256" key="10">
    <source>
        <dbReference type="RuleBase" id="RU003826"/>
    </source>
</evidence>
<evidence type="ECO:0000313" key="14">
    <source>
        <dbReference type="Proteomes" id="UP000258476"/>
    </source>
</evidence>
<evidence type="ECO:0000256" key="1">
    <source>
        <dbReference type="ARBA" id="ARBA00005165"/>
    </source>
</evidence>
<gene>
    <name evidence="9 13" type="primary">thiE</name>
    <name evidence="13" type="ORF">C834K_0218</name>
</gene>
<keyword evidence="4 9" id="KW-0460">Magnesium</keyword>
<dbReference type="CDD" id="cd00564">
    <property type="entry name" value="TMP_TenI"/>
    <property type="match status" value="1"/>
</dbReference>
<comment type="pathway">
    <text evidence="1 9 11">Cofactor biosynthesis; thiamine diphosphate biosynthesis; thiamine phosphate from 4-amino-2-methyl-5-diphosphomethylpyrimidine and 4-methyl-5-(2-phosphoethyl)-thiazole: step 1/1.</text>
</comment>
<dbReference type="PANTHER" id="PTHR20857">
    <property type="entry name" value="THIAMINE-PHOSPHATE PYROPHOSPHORYLASE"/>
    <property type="match status" value="1"/>
</dbReference>
<evidence type="ECO:0000256" key="8">
    <source>
        <dbReference type="ARBA" id="ARBA00047883"/>
    </source>
</evidence>
<comment type="cofactor">
    <cofactor evidence="9">
        <name>Mg(2+)</name>
        <dbReference type="ChEBI" id="CHEBI:18420"/>
    </cofactor>
    <text evidence="9">Binds 1 Mg(2+) ion per subunit.</text>
</comment>
<feature type="binding site" evidence="9">
    <location>
        <begin position="38"/>
        <end position="42"/>
    </location>
    <ligand>
        <name>4-amino-2-methyl-5-(diphosphooxymethyl)pyrimidine</name>
        <dbReference type="ChEBI" id="CHEBI:57841"/>
    </ligand>
</feature>
<dbReference type="InterPro" id="IPR013785">
    <property type="entry name" value="Aldolase_TIM"/>
</dbReference>
<evidence type="ECO:0000256" key="3">
    <source>
        <dbReference type="ARBA" id="ARBA00022723"/>
    </source>
</evidence>
<evidence type="ECO:0000256" key="7">
    <source>
        <dbReference type="ARBA" id="ARBA00047851"/>
    </source>
</evidence>
<keyword evidence="3 9" id="KW-0479">Metal-binding</keyword>
<keyword evidence="14" id="KW-1185">Reference proteome</keyword>
<organism evidence="13 14">
    <name type="scientific">Chlamydia poikilotherma</name>
    <dbReference type="NCBI Taxonomy" id="1967783"/>
    <lineage>
        <taxon>Bacteria</taxon>
        <taxon>Pseudomonadati</taxon>
        <taxon>Chlamydiota</taxon>
        <taxon>Chlamydiia</taxon>
        <taxon>Chlamydiales</taxon>
        <taxon>Chlamydiaceae</taxon>
        <taxon>Chlamydia/Chlamydophila group</taxon>
        <taxon>Chlamydia</taxon>
    </lineage>
</organism>
<dbReference type="RefSeq" id="WP_117273887.1">
    <property type="nucleotide sequence ID" value="NZ_LS992154.1"/>
</dbReference>
<dbReference type="Proteomes" id="UP000258476">
    <property type="component" value="Chromosome"/>
</dbReference>
<evidence type="ECO:0000259" key="12">
    <source>
        <dbReference type="Pfam" id="PF02581"/>
    </source>
</evidence>
<proteinExistence type="inferred from homology"/>
<keyword evidence="2 9" id="KW-0808">Transferase</keyword>
<dbReference type="Gene3D" id="3.20.20.70">
    <property type="entry name" value="Aldolase class I"/>
    <property type="match status" value="1"/>
</dbReference>
<dbReference type="NCBIfam" id="TIGR00693">
    <property type="entry name" value="thiE"/>
    <property type="match status" value="1"/>
</dbReference>
<dbReference type="HAMAP" id="MF_00097">
    <property type="entry name" value="TMP_synthase"/>
    <property type="match status" value="1"/>
</dbReference>
<comment type="catalytic activity">
    <reaction evidence="6 9 10">
        <text>4-methyl-5-(2-phosphooxyethyl)-thiazole + 4-amino-2-methyl-5-(diphosphooxymethyl)pyrimidine + H(+) = thiamine phosphate + diphosphate</text>
        <dbReference type="Rhea" id="RHEA:22328"/>
        <dbReference type="ChEBI" id="CHEBI:15378"/>
        <dbReference type="ChEBI" id="CHEBI:33019"/>
        <dbReference type="ChEBI" id="CHEBI:37575"/>
        <dbReference type="ChEBI" id="CHEBI:57841"/>
        <dbReference type="ChEBI" id="CHEBI:58296"/>
        <dbReference type="EC" id="2.5.1.3"/>
    </reaction>
</comment>
<evidence type="ECO:0000256" key="9">
    <source>
        <dbReference type="HAMAP-Rule" id="MF_00097"/>
    </source>
</evidence>
<dbReference type="GO" id="GO:0005737">
    <property type="term" value="C:cytoplasm"/>
    <property type="evidence" value="ECO:0007669"/>
    <property type="project" value="TreeGrafter"/>
</dbReference>
<comment type="function">
    <text evidence="9">Condenses 4-methyl-5-(beta-hydroxyethyl)thiazole monophosphate (THZ-P) and 2-methyl-4-amino-5-hydroxymethyl pyrimidine pyrophosphate (HMP-PP) to form thiamine monophosphate (TMP).</text>
</comment>
<feature type="domain" description="Thiamine phosphate synthase/TenI" evidence="12">
    <location>
        <begin position="8"/>
        <end position="186"/>
    </location>
</feature>
<dbReference type="GO" id="GO:0000287">
    <property type="term" value="F:magnesium ion binding"/>
    <property type="evidence" value="ECO:0007669"/>
    <property type="project" value="UniProtKB-UniRule"/>
</dbReference>
<dbReference type="GO" id="GO:0009228">
    <property type="term" value="P:thiamine biosynthetic process"/>
    <property type="evidence" value="ECO:0007669"/>
    <property type="project" value="UniProtKB-KW"/>
</dbReference>
<dbReference type="SUPFAM" id="SSF51391">
    <property type="entry name" value="Thiamin phosphate synthase"/>
    <property type="match status" value="1"/>
</dbReference>
<dbReference type="InterPro" id="IPR036206">
    <property type="entry name" value="ThiamineP_synth_sf"/>
</dbReference>
<dbReference type="Pfam" id="PF02581">
    <property type="entry name" value="TMP-TENI"/>
    <property type="match status" value="1"/>
</dbReference>
<evidence type="ECO:0000256" key="5">
    <source>
        <dbReference type="ARBA" id="ARBA00022977"/>
    </source>
</evidence>